<dbReference type="PRINTS" id="PR00253">
    <property type="entry name" value="GABAARECEPTR"/>
</dbReference>
<evidence type="ECO:0000256" key="18">
    <source>
        <dbReference type="ARBA" id="ARBA00034104"/>
    </source>
</evidence>
<evidence type="ECO:0000259" key="22">
    <source>
        <dbReference type="Pfam" id="PF02931"/>
    </source>
</evidence>
<evidence type="ECO:0000256" key="20">
    <source>
        <dbReference type="RuleBase" id="RU000687"/>
    </source>
</evidence>
<dbReference type="Pfam" id="PF02932">
    <property type="entry name" value="Neur_chan_memb"/>
    <property type="match status" value="1"/>
</dbReference>
<keyword evidence="4 20" id="KW-0812">Transmembrane</keyword>
<keyword evidence="7" id="KW-0770">Synapse</keyword>
<evidence type="ECO:0000256" key="14">
    <source>
        <dbReference type="ARBA" id="ARBA00023214"/>
    </source>
</evidence>
<evidence type="ECO:0000256" key="2">
    <source>
        <dbReference type="ARBA" id="ARBA00022448"/>
    </source>
</evidence>
<feature type="transmembrane region" description="Helical" evidence="20">
    <location>
        <begin position="306"/>
        <end position="325"/>
    </location>
</feature>
<dbReference type="STRING" id="7574.A0A1S3JVQ6"/>
<keyword evidence="17 20" id="KW-0407">Ion channel</keyword>
<dbReference type="InterPro" id="IPR006029">
    <property type="entry name" value="Neurotrans-gated_channel_TM"/>
</dbReference>
<feature type="transmembrane region" description="Helical" evidence="20">
    <location>
        <begin position="337"/>
        <end position="359"/>
    </location>
</feature>
<dbReference type="PRINTS" id="PR00252">
    <property type="entry name" value="NRIONCHANNEL"/>
</dbReference>
<dbReference type="GO" id="GO:0005230">
    <property type="term" value="F:extracellular ligand-gated monoatomic ion channel activity"/>
    <property type="evidence" value="ECO:0007669"/>
    <property type="project" value="InterPro"/>
</dbReference>
<comment type="subcellular location">
    <subcellularLocation>
        <location evidence="18">Postsynaptic cell membrane</location>
        <topology evidence="18">Multi-pass membrane protein</topology>
    </subcellularLocation>
</comment>
<dbReference type="SUPFAM" id="SSF90112">
    <property type="entry name" value="Neurotransmitter-gated ion-channel transmembrane pore"/>
    <property type="match status" value="1"/>
</dbReference>
<dbReference type="InterPro" id="IPR018000">
    <property type="entry name" value="Neurotransmitter_ion_chnl_CS"/>
</dbReference>
<dbReference type="AlphaFoldDB" id="A0A1S3JVQ6"/>
<dbReference type="RefSeq" id="XP_013414141.1">
    <property type="nucleotide sequence ID" value="XM_013558687.2"/>
</dbReference>
<evidence type="ECO:0000256" key="4">
    <source>
        <dbReference type="ARBA" id="ARBA00022692"/>
    </source>
</evidence>
<dbReference type="InterPro" id="IPR036719">
    <property type="entry name" value="Neuro-gated_channel_TM_sf"/>
</dbReference>
<dbReference type="InParanoid" id="A0A1S3JVQ6"/>
<protein>
    <recommendedName>
        <fullName evidence="19">Gamma-aminobutyric acid receptor subunit beta</fullName>
    </recommendedName>
</protein>
<dbReference type="GO" id="GO:0004888">
    <property type="term" value="F:transmembrane signaling receptor activity"/>
    <property type="evidence" value="ECO:0007669"/>
    <property type="project" value="InterPro"/>
</dbReference>
<keyword evidence="12" id="KW-0869">Chloride channel</keyword>
<keyword evidence="5" id="KW-0732">Signal</keyword>
<keyword evidence="10" id="KW-1015">Disulfide bond</keyword>
<comment type="similarity">
    <text evidence="1">Belongs to the ligand-gated ion channel (TC 1.A.9) family. Gamma-aminobutyric acid receptor (TC 1.A.9.5) subfamily.</text>
</comment>
<evidence type="ECO:0000256" key="17">
    <source>
        <dbReference type="ARBA" id="ARBA00023303"/>
    </source>
</evidence>
<dbReference type="GO" id="GO:0005254">
    <property type="term" value="F:chloride channel activity"/>
    <property type="evidence" value="ECO:0007669"/>
    <property type="project" value="UniProtKB-KW"/>
</dbReference>
<dbReference type="InterPro" id="IPR006028">
    <property type="entry name" value="GABAA/Glycine_rcpt"/>
</dbReference>
<organism evidence="24 25">
    <name type="scientific">Lingula anatina</name>
    <name type="common">Brachiopod</name>
    <name type="synonym">Lingula unguis</name>
    <dbReference type="NCBI Taxonomy" id="7574"/>
    <lineage>
        <taxon>Eukaryota</taxon>
        <taxon>Metazoa</taxon>
        <taxon>Spiralia</taxon>
        <taxon>Lophotrochozoa</taxon>
        <taxon>Brachiopoda</taxon>
        <taxon>Linguliformea</taxon>
        <taxon>Lingulata</taxon>
        <taxon>Lingulida</taxon>
        <taxon>Linguloidea</taxon>
        <taxon>Lingulidae</taxon>
        <taxon>Lingula</taxon>
    </lineage>
</organism>
<keyword evidence="3" id="KW-1003">Cell membrane</keyword>
<keyword evidence="15" id="KW-0628">Postsynaptic cell membrane</keyword>
<evidence type="ECO:0000313" key="25">
    <source>
        <dbReference type="RefSeq" id="XP_013414141.1"/>
    </source>
</evidence>
<evidence type="ECO:0000256" key="8">
    <source>
        <dbReference type="ARBA" id="ARBA00023065"/>
    </source>
</evidence>
<keyword evidence="9 20" id="KW-0472">Membrane</keyword>
<dbReference type="InterPro" id="IPR006202">
    <property type="entry name" value="Neur_chan_lig-bd"/>
</dbReference>
<dbReference type="GeneID" id="106176348"/>
<keyword evidence="13" id="KW-0325">Glycoprotein</keyword>
<sequence>MFRCDLHLSRDWSQTHHFMEVMAIITTTISVVLVFVATGTLFVANGTATNSSQDEFREMQEFLNFLSALQYDTRIRPGLDTGNPTLVNVSMHFNFIADLSDVSMDFTINIFLRQNWNDPRLAFAGNTSGLDSVTLGDSTRNDIWVPDLYFMNEKNSRFHTVTTPNRMIIISANGDIMYSQRLTETLSCAFNLANFPMDKQACRINIESYAYNINNLVLSWKETDPLSFAKDAGRNLADFTLMGTTTGDCSTIYPSGGYTCIYAEMSFRRDLNYYLIQVYAPSVVVVLLSFVNFWIDPTAVPARTTIGIITILTISTQSVSVQSGLPRVSYVKAIDVWNSVCLVFVMASMLEYAVVNFLLRRKKAEDVKELTKPDEASELPGHSSTPSESSWVGVKTSPLIHCAKRTPAEMVDYTSRYLFISAFFLFNTVYWSVYLPSY</sequence>
<dbReference type="InterPro" id="IPR038050">
    <property type="entry name" value="Neuro_actylchol_rec"/>
</dbReference>
<dbReference type="PANTHER" id="PTHR18945">
    <property type="entry name" value="NEUROTRANSMITTER GATED ION CHANNEL"/>
    <property type="match status" value="1"/>
</dbReference>
<evidence type="ECO:0000259" key="23">
    <source>
        <dbReference type="Pfam" id="PF02932"/>
    </source>
</evidence>
<dbReference type="FunFam" id="2.70.170.10:FF:000021">
    <property type="entry name" value="Gamma-aminobutyric acid receptor isoform 3b"/>
    <property type="match status" value="1"/>
</dbReference>
<evidence type="ECO:0000256" key="5">
    <source>
        <dbReference type="ARBA" id="ARBA00022729"/>
    </source>
</evidence>
<keyword evidence="8 20" id="KW-0406">Ion transport</keyword>
<dbReference type="InterPro" id="IPR036734">
    <property type="entry name" value="Neur_chan_lig-bd_sf"/>
</dbReference>
<evidence type="ECO:0000256" key="21">
    <source>
        <dbReference type="SAM" id="MobiDB-lite"/>
    </source>
</evidence>
<evidence type="ECO:0000256" key="9">
    <source>
        <dbReference type="ARBA" id="ARBA00023136"/>
    </source>
</evidence>
<evidence type="ECO:0000313" key="24">
    <source>
        <dbReference type="Proteomes" id="UP000085678"/>
    </source>
</evidence>
<evidence type="ECO:0000256" key="10">
    <source>
        <dbReference type="ARBA" id="ARBA00023157"/>
    </source>
</evidence>
<accession>A0A1S3JVQ6</accession>
<evidence type="ECO:0000256" key="6">
    <source>
        <dbReference type="ARBA" id="ARBA00022989"/>
    </source>
</evidence>
<dbReference type="Proteomes" id="UP000085678">
    <property type="component" value="Unplaced"/>
</dbReference>
<dbReference type="KEGG" id="lak:106176348"/>
<name>A0A1S3JVQ6_LINAN</name>
<evidence type="ECO:0000256" key="3">
    <source>
        <dbReference type="ARBA" id="ARBA00022475"/>
    </source>
</evidence>
<dbReference type="Gene3D" id="2.70.170.10">
    <property type="entry name" value="Neurotransmitter-gated ion-channel ligand-binding domain"/>
    <property type="match status" value="1"/>
</dbReference>
<keyword evidence="11 25" id="KW-0675">Receptor</keyword>
<keyword evidence="24" id="KW-1185">Reference proteome</keyword>
<evidence type="ECO:0000256" key="1">
    <source>
        <dbReference type="ARBA" id="ARBA00010180"/>
    </source>
</evidence>
<dbReference type="CDD" id="cd19049">
    <property type="entry name" value="LGIC_TM_anion"/>
    <property type="match status" value="1"/>
</dbReference>
<evidence type="ECO:0000256" key="12">
    <source>
        <dbReference type="ARBA" id="ARBA00023173"/>
    </source>
</evidence>
<dbReference type="Pfam" id="PF02931">
    <property type="entry name" value="Neur_chan_LBD"/>
    <property type="match status" value="1"/>
</dbReference>
<feature type="region of interest" description="Disordered" evidence="21">
    <location>
        <begin position="370"/>
        <end position="392"/>
    </location>
</feature>
<dbReference type="GO" id="GO:0034707">
    <property type="term" value="C:chloride channel complex"/>
    <property type="evidence" value="ECO:0007669"/>
    <property type="project" value="UniProtKB-KW"/>
</dbReference>
<feature type="domain" description="Neurotransmitter-gated ion-channel transmembrane" evidence="23">
    <location>
        <begin position="278"/>
        <end position="367"/>
    </location>
</feature>
<evidence type="ECO:0000256" key="13">
    <source>
        <dbReference type="ARBA" id="ARBA00023180"/>
    </source>
</evidence>
<proteinExistence type="inferred from homology"/>
<evidence type="ECO:0000256" key="19">
    <source>
        <dbReference type="ARBA" id="ARBA00071250"/>
    </source>
</evidence>
<dbReference type="InterPro" id="IPR006201">
    <property type="entry name" value="Neur_channel"/>
</dbReference>
<feature type="transmembrane region" description="Helical" evidence="20">
    <location>
        <begin position="273"/>
        <end position="294"/>
    </location>
</feature>
<evidence type="ECO:0000256" key="15">
    <source>
        <dbReference type="ARBA" id="ARBA00023257"/>
    </source>
</evidence>
<feature type="transmembrane region" description="Helical" evidence="20">
    <location>
        <begin position="417"/>
        <end position="435"/>
    </location>
</feature>
<evidence type="ECO:0000256" key="11">
    <source>
        <dbReference type="ARBA" id="ARBA00023170"/>
    </source>
</evidence>
<evidence type="ECO:0000256" key="7">
    <source>
        <dbReference type="ARBA" id="ARBA00023018"/>
    </source>
</evidence>
<dbReference type="SUPFAM" id="SSF63712">
    <property type="entry name" value="Nicotinic receptor ligand binding domain-like"/>
    <property type="match status" value="1"/>
</dbReference>
<keyword evidence="16" id="KW-1071">Ligand-gated ion channel</keyword>
<dbReference type="GO" id="GO:0045211">
    <property type="term" value="C:postsynaptic membrane"/>
    <property type="evidence" value="ECO:0007669"/>
    <property type="project" value="UniProtKB-SubCell"/>
</dbReference>
<dbReference type="PROSITE" id="PS00236">
    <property type="entry name" value="NEUROTR_ION_CHANNEL"/>
    <property type="match status" value="1"/>
</dbReference>
<reference evidence="25" key="1">
    <citation type="submission" date="2025-08" db="UniProtKB">
        <authorList>
            <consortium name="RefSeq"/>
        </authorList>
    </citation>
    <scope>IDENTIFICATION</scope>
    <source>
        <tissue evidence="25">Gonads</tissue>
    </source>
</reference>
<dbReference type="Gene3D" id="1.20.58.390">
    <property type="entry name" value="Neurotransmitter-gated ion-channel transmembrane domain"/>
    <property type="match status" value="1"/>
</dbReference>
<feature type="transmembrane region" description="Helical" evidence="20">
    <location>
        <begin position="21"/>
        <end position="44"/>
    </location>
</feature>
<keyword evidence="6 20" id="KW-1133">Transmembrane helix</keyword>
<evidence type="ECO:0000256" key="16">
    <source>
        <dbReference type="ARBA" id="ARBA00023286"/>
    </source>
</evidence>
<gene>
    <name evidence="25" type="primary">LOC106176348</name>
</gene>
<dbReference type="NCBIfam" id="TIGR00860">
    <property type="entry name" value="LIC"/>
    <property type="match status" value="1"/>
</dbReference>
<dbReference type="OrthoDB" id="407674at2759"/>
<keyword evidence="14" id="KW-0868">Chloride</keyword>
<keyword evidence="2 20" id="KW-0813">Transport</keyword>
<feature type="domain" description="Neurotransmitter-gated ion-channel ligand-binding" evidence="22">
    <location>
        <begin position="70"/>
        <end position="249"/>
    </location>
</feature>